<dbReference type="STRING" id="288768.SAMEA3906486_04118"/>
<sequence>MATVGSIAGVAAQSLAFAALEKSDTLNRFVNWITGGRVNRETLAQDILHKAVELGTEFAVSSKALGDRSAVLLPRIRDAVIDNDMQRMKSAVAELAGEGLSRIMDKDAGSLPSRLAKQAVDGAVRQMSSELAGSLVGDHAAEKVVATLVKEHGWAPLETYLHGMLDARPLGNFLCGQIKAVIQRAIVDNPAYDMRADAQYKLAAGLAAEHLTGRNDYETPLREYAPLTMAGVDTARQVAALGGQAAGMAGQAKDAVVALAGQARDRVVDMASTVTETATAMRDAVVREAGEVTAQVSETVRQFVHEDVPLGIDVLQQTLGGEPQAMVANQAYARALAEPLADVVIDAGTTPRDLADALMRQQAVREYGPDGQAPVDSMADRLAQAELAPQQRAELERVQDELSPQQLAPLGTRGGIEVAHTWSGKLDRIEAHSHHIASLPEAREAEVREALGRAPAAGTDRGGYRVGAGFAAHAKDIDLDLPGSAMGYSDSMVESGKALWGAGLSMMGWGGGPDWAESAILKQLYNTCGQKPEVMAEASRYLDPALARDAVAIPSLQAFRDADTGLLTVNGLRVQLDDAHDPRVRFQVRDEGGFVRIGIDAEWTIASYGREGDMREPLGGGEAIVRAAAAITIRPGVDGAPLRVEYYPLGVSTSISNTVAFDRTSGQTR</sequence>
<dbReference type="Proteomes" id="UP000076848">
    <property type="component" value="Unassembled WGS sequence"/>
</dbReference>
<name>A0A157SPS1_9BORD</name>
<gene>
    <name evidence="1" type="ORF">SAMEA3906486_04118</name>
</gene>
<proteinExistence type="predicted"/>
<reference evidence="1 2" key="1">
    <citation type="submission" date="2016-04" db="EMBL/GenBank/DDBJ databases">
        <authorList>
            <consortium name="Pathogen Informatics"/>
        </authorList>
    </citation>
    <scope>NUCLEOTIDE SEQUENCE [LARGE SCALE GENOMIC DNA]</scope>
    <source>
        <strain evidence="1 2">H050680373</strain>
    </source>
</reference>
<keyword evidence="2" id="KW-1185">Reference proteome</keyword>
<dbReference type="OrthoDB" id="6435643at2"/>
<dbReference type="AlphaFoldDB" id="A0A157SPS1"/>
<dbReference type="EMBL" id="FKIF01000007">
    <property type="protein sequence ID" value="SAI72407.1"/>
    <property type="molecule type" value="Genomic_DNA"/>
</dbReference>
<evidence type="ECO:0000313" key="1">
    <source>
        <dbReference type="EMBL" id="SAI72407.1"/>
    </source>
</evidence>
<accession>A0A157SPS1</accession>
<evidence type="ECO:0000313" key="2">
    <source>
        <dbReference type="Proteomes" id="UP000076848"/>
    </source>
</evidence>
<dbReference type="RefSeq" id="WP_066131101.1">
    <property type="nucleotide sequence ID" value="NZ_FKIF01000007.1"/>
</dbReference>
<protein>
    <submittedName>
        <fullName evidence="1">Uncharacterized protein</fullName>
    </submittedName>
</protein>
<organism evidence="1 2">
    <name type="scientific">Bordetella ansorpii</name>
    <dbReference type="NCBI Taxonomy" id="288768"/>
    <lineage>
        <taxon>Bacteria</taxon>
        <taxon>Pseudomonadati</taxon>
        <taxon>Pseudomonadota</taxon>
        <taxon>Betaproteobacteria</taxon>
        <taxon>Burkholderiales</taxon>
        <taxon>Alcaligenaceae</taxon>
        <taxon>Bordetella</taxon>
    </lineage>
</organism>